<sequence>MRATIKAYQRDYVRQIGSLMGTDDPTEIISRIISDHQMRLLGVSVPEIQNDAVMSQGNSSEVDESLLGLLG</sequence>
<gene>
    <name evidence="1" type="ORF">NIES2135_34310</name>
</gene>
<evidence type="ECO:0000313" key="1">
    <source>
        <dbReference type="EMBL" id="BAY56597.1"/>
    </source>
</evidence>
<name>A0A1Z4JJ69_LEPBY</name>
<dbReference type="EMBL" id="AP018203">
    <property type="protein sequence ID" value="BAY56597.1"/>
    <property type="molecule type" value="Genomic_DNA"/>
</dbReference>
<proteinExistence type="predicted"/>
<evidence type="ECO:0000313" key="2">
    <source>
        <dbReference type="Proteomes" id="UP000217895"/>
    </source>
</evidence>
<organism evidence="1 2">
    <name type="scientific">Leptolyngbya boryana NIES-2135</name>
    <dbReference type="NCBI Taxonomy" id="1973484"/>
    <lineage>
        <taxon>Bacteria</taxon>
        <taxon>Bacillati</taxon>
        <taxon>Cyanobacteriota</taxon>
        <taxon>Cyanophyceae</taxon>
        <taxon>Leptolyngbyales</taxon>
        <taxon>Leptolyngbyaceae</taxon>
        <taxon>Leptolyngbya group</taxon>
        <taxon>Leptolyngbya</taxon>
    </lineage>
</organism>
<reference evidence="1 2" key="1">
    <citation type="submission" date="2017-06" db="EMBL/GenBank/DDBJ databases">
        <title>Genome sequencing of cyanobaciteial culture collection at National Institute for Environmental Studies (NIES).</title>
        <authorList>
            <person name="Hirose Y."/>
            <person name="Shimura Y."/>
            <person name="Fujisawa T."/>
            <person name="Nakamura Y."/>
            <person name="Kawachi M."/>
        </authorList>
    </citation>
    <scope>NUCLEOTIDE SEQUENCE [LARGE SCALE GENOMIC DNA]</scope>
    <source>
        <strain evidence="1 2">NIES-2135</strain>
    </source>
</reference>
<accession>A0A1Z4JJ69</accession>
<dbReference type="AlphaFoldDB" id="A0A1Z4JJ69"/>
<dbReference type="Proteomes" id="UP000217895">
    <property type="component" value="Chromosome"/>
</dbReference>
<keyword evidence="2" id="KW-1185">Reference proteome</keyword>
<protein>
    <submittedName>
        <fullName evidence="1">Uncharacterized protein</fullName>
    </submittedName>
</protein>